<keyword evidence="2" id="KW-1185">Reference proteome</keyword>
<sequence length="178" mass="17936">MAFNSGGSAGGAVFLQASNITFNAAASMTDNKLVTCNDLVWTSGACPGGGAIFAIASNITHNAAAVYRNNTAADCNGGALSLTSGSVCLHTDHSDMTPECMQPSRFEATQLITFKGNSVSMKWQSAVAGGAAFLQDSFATFIRGASFVGNAAPPEGRGCGGALCALSNSSVTFSAKTS</sequence>
<dbReference type="Proteomes" id="UP001244341">
    <property type="component" value="Chromosome 13b"/>
</dbReference>
<evidence type="ECO:0000313" key="1">
    <source>
        <dbReference type="EMBL" id="WIA21400.1"/>
    </source>
</evidence>
<organism evidence="1 2">
    <name type="scientific">Tetradesmus obliquus</name>
    <name type="common">Green alga</name>
    <name type="synonym">Acutodesmus obliquus</name>
    <dbReference type="NCBI Taxonomy" id="3088"/>
    <lineage>
        <taxon>Eukaryota</taxon>
        <taxon>Viridiplantae</taxon>
        <taxon>Chlorophyta</taxon>
        <taxon>core chlorophytes</taxon>
        <taxon>Chlorophyceae</taxon>
        <taxon>CS clade</taxon>
        <taxon>Sphaeropleales</taxon>
        <taxon>Scenedesmaceae</taxon>
        <taxon>Tetradesmus</taxon>
    </lineage>
</organism>
<name>A0ABY8UJ64_TETOB</name>
<evidence type="ECO:0008006" key="3">
    <source>
        <dbReference type="Google" id="ProtNLM"/>
    </source>
</evidence>
<proteinExistence type="predicted"/>
<gene>
    <name evidence="1" type="ORF">OEZ85_000615</name>
</gene>
<evidence type="ECO:0000313" key="2">
    <source>
        <dbReference type="Proteomes" id="UP001244341"/>
    </source>
</evidence>
<protein>
    <recommendedName>
        <fullName evidence="3">Right handed beta helix domain-containing protein</fullName>
    </recommendedName>
</protein>
<dbReference type="EMBL" id="CP126220">
    <property type="protein sequence ID" value="WIA21400.1"/>
    <property type="molecule type" value="Genomic_DNA"/>
</dbReference>
<reference evidence="1 2" key="1">
    <citation type="submission" date="2023-05" db="EMBL/GenBank/DDBJ databases">
        <title>A 100% complete, gapless, phased diploid assembly of the Scenedesmus obliquus UTEX 3031 genome.</title>
        <authorList>
            <person name="Biondi T.C."/>
            <person name="Hanschen E.R."/>
            <person name="Kwon T."/>
            <person name="Eng W."/>
            <person name="Kruse C.P.S."/>
            <person name="Koehler S.I."/>
            <person name="Kunde Y."/>
            <person name="Gleasner C.D."/>
            <person name="You Mak K.T."/>
            <person name="Polle J."/>
            <person name="Hovde B.T."/>
            <person name="Starkenburg S.R."/>
        </authorList>
    </citation>
    <scope>NUCLEOTIDE SEQUENCE [LARGE SCALE GENOMIC DNA]</scope>
    <source>
        <strain evidence="1 2">DOE0152z</strain>
    </source>
</reference>
<accession>A0ABY8UJ64</accession>